<proteinExistence type="predicted"/>
<evidence type="ECO:0000256" key="1">
    <source>
        <dbReference type="ARBA" id="ARBA00022801"/>
    </source>
</evidence>
<dbReference type="SUPFAM" id="SSF53474">
    <property type="entry name" value="alpha/beta-Hydrolases"/>
    <property type="match status" value="1"/>
</dbReference>
<organism evidence="3 4">
    <name type="scientific">Ligilactobacillus equi DSM 15833 = JCM 10991</name>
    <dbReference type="NCBI Taxonomy" id="1423740"/>
    <lineage>
        <taxon>Bacteria</taxon>
        <taxon>Bacillati</taxon>
        <taxon>Bacillota</taxon>
        <taxon>Bacilli</taxon>
        <taxon>Lactobacillales</taxon>
        <taxon>Lactobacillaceae</taxon>
        <taxon>Ligilactobacillus</taxon>
    </lineage>
</organism>
<comment type="caution">
    <text evidence="3">The sequence shown here is derived from an EMBL/GenBank/DDBJ whole genome shotgun (WGS) entry which is preliminary data.</text>
</comment>
<feature type="domain" description="Alpha/beta hydrolase fold-3" evidence="2">
    <location>
        <begin position="97"/>
        <end position="243"/>
    </location>
</feature>
<dbReference type="RefSeq" id="WP_023858997.1">
    <property type="nucleotide sequence ID" value="NZ_AZFH01000007.1"/>
</dbReference>
<sequence length="287" mass="32481">MYYQSFPLRPGNAAVKLTAYVLDEEITHKKHRKRPGIIVCPGGGYLNLAHKESEPVVARFLGMGFNVFLLDYSVYFLQRPDAQQAAVINEDFEIFQTYRDLECALQVIADHAKEWYLDSERLYLLGFSAGAHLIAYFMEHQADYTIPAPLKIQGLILAYPMLTVPSVHLHRDAAYLAQAIPPEFHQQLDLIQGVDANFPKTFLWQGGQDTTVSPKETTQFVLKLQELGVPCEYHLFQSGIHGLALADETSAVYPRDVDPTLAQWINAAKLWLAQDQGPVTLYQDERQ</sequence>
<keyword evidence="1" id="KW-0378">Hydrolase</keyword>
<dbReference type="Pfam" id="PF07859">
    <property type="entry name" value="Abhydrolase_3"/>
    <property type="match status" value="1"/>
</dbReference>
<accession>A0A0R1U435</accession>
<evidence type="ECO:0000259" key="2">
    <source>
        <dbReference type="Pfam" id="PF07859"/>
    </source>
</evidence>
<dbReference type="EMBL" id="AZFH01000007">
    <property type="protein sequence ID" value="KRL84555.1"/>
    <property type="molecule type" value="Genomic_DNA"/>
</dbReference>
<dbReference type="InterPro" id="IPR029058">
    <property type="entry name" value="AB_hydrolase_fold"/>
</dbReference>
<evidence type="ECO:0000313" key="4">
    <source>
        <dbReference type="Proteomes" id="UP000051048"/>
    </source>
</evidence>
<dbReference type="PANTHER" id="PTHR48081:SF6">
    <property type="entry name" value="PEPTIDASE S9 PROLYL OLIGOPEPTIDASE CATALYTIC DOMAIN-CONTAINING PROTEIN"/>
    <property type="match status" value="1"/>
</dbReference>
<dbReference type="OrthoDB" id="9794725at2"/>
<dbReference type="GO" id="GO:0016787">
    <property type="term" value="F:hydrolase activity"/>
    <property type="evidence" value="ECO:0007669"/>
    <property type="project" value="UniProtKB-KW"/>
</dbReference>
<dbReference type="Gene3D" id="3.40.50.1820">
    <property type="entry name" value="alpha/beta hydrolase"/>
    <property type="match status" value="1"/>
</dbReference>
<dbReference type="PATRIC" id="fig|1423740.3.peg.15"/>
<dbReference type="STRING" id="1423740.FC36_GL000015"/>
<evidence type="ECO:0000313" key="3">
    <source>
        <dbReference type="EMBL" id="KRL84555.1"/>
    </source>
</evidence>
<reference evidence="3 4" key="1">
    <citation type="journal article" date="2015" name="Genome Announc.">
        <title>Expanding the biotechnology potential of lactobacilli through comparative genomics of 213 strains and associated genera.</title>
        <authorList>
            <person name="Sun Z."/>
            <person name="Harris H.M."/>
            <person name="McCann A."/>
            <person name="Guo C."/>
            <person name="Argimon S."/>
            <person name="Zhang W."/>
            <person name="Yang X."/>
            <person name="Jeffery I.B."/>
            <person name="Cooney J.C."/>
            <person name="Kagawa T.F."/>
            <person name="Liu W."/>
            <person name="Song Y."/>
            <person name="Salvetti E."/>
            <person name="Wrobel A."/>
            <person name="Rasinkangas P."/>
            <person name="Parkhill J."/>
            <person name="Rea M.C."/>
            <person name="O'Sullivan O."/>
            <person name="Ritari J."/>
            <person name="Douillard F.P."/>
            <person name="Paul Ross R."/>
            <person name="Yang R."/>
            <person name="Briner A.E."/>
            <person name="Felis G.E."/>
            <person name="de Vos W.M."/>
            <person name="Barrangou R."/>
            <person name="Klaenhammer T.R."/>
            <person name="Caufield P.W."/>
            <person name="Cui Y."/>
            <person name="Zhang H."/>
            <person name="O'Toole P.W."/>
        </authorList>
    </citation>
    <scope>NUCLEOTIDE SEQUENCE [LARGE SCALE GENOMIC DNA]</scope>
    <source>
        <strain evidence="3 4">DSM 15833</strain>
    </source>
</reference>
<name>A0A0R1U435_9LACO</name>
<dbReference type="Proteomes" id="UP000051048">
    <property type="component" value="Unassembled WGS sequence"/>
</dbReference>
<gene>
    <name evidence="3" type="ORF">FC36_GL000015</name>
</gene>
<dbReference type="InterPro" id="IPR050300">
    <property type="entry name" value="GDXG_lipolytic_enzyme"/>
</dbReference>
<protein>
    <recommendedName>
        <fullName evidence="2">Alpha/beta hydrolase fold-3 domain-containing protein</fullName>
    </recommendedName>
</protein>
<dbReference type="PANTHER" id="PTHR48081">
    <property type="entry name" value="AB HYDROLASE SUPERFAMILY PROTEIN C4A8.06C"/>
    <property type="match status" value="1"/>
</dbReference>
<dbReference type="InterPro" id="IPR013094">
    <property type="entry name" value="AB_hydrolase_3"/>
</dbReference>
<dbReference type="AlphaFoldDB" id="A0A0R1U435"/>